<gene>
    <name evidence="1" type="ORF">Cboi01_000053800</name>
</gene>
<sequence>MTDADYTWFLERKKNPYTLLHLEHDGAALTEKEIRSAFRKRALVLHPDKNKSVNAREEFREISTAYKIIITPHLKSKYLEYHNSIVNREKEYKEQDEKQRKLKEELLLAERLSSSEATNKQEYFKRVSELKQESIKLRRQKQDALNVVTRKRTKIQNKKQVNKSVKLKWKNKPQLFELITDDVISKLMSIFGEVEKVEMSKSNGLKDNYHYATVTFHTFTSCCLSQLHDYSTTGDYWDSIGLRKIASLLRSCKLLETGFNDEKPIEVETLSTDSFIGLTLLRMAK</sequence>
<reference evidence="1" key="1">
    <citation type="submission" date="2023-04" db="EMBL/GenBank/DDBJ databases">
        <title>Candida boidinii NBRC 1967.</title>
        <authorList>
            <person name="Ichikawa N."/>
            <person name="Sato H."/>
            <person name="Tonouchi N."/>
        </authorList>
    </citation>
    <scope>NUCLEOTIDE SEQUENCE</scope>
    <source>
        <strain evidence="1">NBRC 1967</strain>
    </source>
</reference>
<name>A0ACB5TFW0_CANBO</name>
<proteinExistence type="predicted"/>
<keyword evidence="2" id="KW-1185">Reference proteome</keyword>
<accession>A0ACB5TFW0</accession>
<protein>
    <submittedName>
        <fullName evidence="1">Unnamed protein product</fullName>
    </submittedName>
</protein>
<organism evidence="1 2">
    <name type="scientific">Candida boidinii</name>
    <name type="common">Yeast</name>
    <dbReference type="NCBI Taxonomy" id="5477"/>
    <lineage>
        <taxon>Eukaryota</taxon>
        <taxon>Fungi</taxon>
        <taxon>Dikarya</taxon>
        <taxon>Ascomycota</taxon>
        <taxon>Saccharomycotina</taxon>
        <taxon>Pichiomycetes</taxon>
        <taxon>Pichiales</taxon>
        <taxon>Pichiaceae</taxon>
        <taxon>Ogataea</taxon>
        <taxon>Ogataea/Candida clade</taxon>
    </lineage>
</organism>
<evidence type="ECO:0000313" key="1">
    <source>
        <dbReference type="EMBL" id="GME87752.1"/>
    </source>
</evidence>
<dbReference type="EMBL" id="BSXV01000151">
    <property type="protein sequence ID" value="GME87752.1"/>
    <property type="molecule type" value="Genomic_DNA"/>
</dbReference>
<evidence type="ECO:0000313" key="2">
    <source>
        <dbReference type="Proteomes" id="UP001165101"/>
    </source>
</evidence>
<comment type="caution">
    <text evidence="1">The sequence shown here is derived from an EMBL/GenBank/DDBJ whole genome shotgun (WGS) entry which is preliminary data.</text>
</comment>
<dbReference type="Proteomes" id="UP001165101">
    <property type="component" value="Unassembled WGS sequence"/>
</dbReference>